<dbReference type="Gene3D" id="3.90.79.10">
    <property type="entry name" value="Nucleoside Triphosphate Pyrophosphohydrolase"/>
    <property type="match status" value="1"/>
</dbReference>
<dbReference type="PANTHER" id="PTHR23114:SF17">
    <property type="entry name" value="M7GPPPN-MRNA HYDROLASE"/>
    <property type="match status" value="1"/>
</dbReference>
<dbReference type="GO" id="GO:0034353">
    <property type="term" value="F:mRNA 5'-diphosphatase activity"/>
    <property type="evidence" value="ECO:0007669"/>
    <property type="project" value="UniProtKB-ARBA"/>
</dbReference>
<evidence type="ECO:0000256" key="1">
    <source>
        <dbReference type="ARBA" id="ARBA00001936"/>
    </source>
</evidence>
<comment type="cofactor">
    <cofactor evidence="4">
        <name>a divalent metal cation</name>
        <dbReference type="ChEBI" id="CHEBI:60240"/>
    </cofactor>
</comment>
<dbReference type="RefSeq" id="WP_197744049.1">
    <property type="nucleotide sequence ID" value="NZ_LR778175.1"/>
</dbReference>
<dbReference type="PROSITE" id="PS51462">
    <property type="entry name" value="NUDIX"/>
    <property type="match status" value="1"/>
</dbReference>
<feature type="short sequence motif" description="Nudix box" evidence="4">
    <location>
        <begin position="38"/>
        <end position="59"/>
    </location>
</feature>
<dbReference type="InterPro" id="IPR020084">
    <property type="entry name" value="NUDIX_hydrolase_CS"/>
</dbReference>
<evidence type="ECO:0000256" key="2">
    <source>
        <dbReference type="ARBA" id="ARBA00001946"/>
    </source>
</evidence>
<dbReference type="HAMAP" id="MF_00298">
    <property type="entry name" value="Nudix_RppH"/>
    <property type="match status" value="1"/>
</dbReference>
<organism evidence="6 7">
    <name type="scientific">Candidatus Nitrosacidococcus tergens</name>
    <dbReference type="NCBI Taxonomy" id="553981"/>
    <lineage>
        <taxon>Bacteria</taxon>
        <taxon>Pseudomonadati</taxon>
        <taxon>Pseudomonadota</taxon>
        <taxon>Gammaproteobacteria</taxon>
        <taxon>Chromatiales</taxon>
        <taxon>Chromatiaceae</taxon>
        <taxon>Candidatus Nitrosacidococcus</taxon>
    </lineage>
</organism>
<protein>
    <recommendedName>
        <fullName evidence="4">RNA pyrophosphohydrolase</fullName>
        <ecNumber evidence="4">3.6.1.-</ecNumber>
    </recommendedName>
    <alternativeName>
        <fullName evidence="4">(Di)nucleoside polyphosphate hydrolase</fullName>
    </alternativeName>
</protein>
<feature type="domain" description="Nudix hydrolase" evidence="5">
    <location>
        <begin position="6"/>
        <end position="149"/>
    </location>
</feature>
<dbReference type="PRINTS" id="PR00502">
    <property type="entry name" value="NUDIXFAMILY"/>
</dbReference>
<dbReference type="FunFam" id="3.90.79.10:FF:000001">
    <property type="entry name" value="RNA pyrophosphohydrolase"/>
    <property type="match status" value="1"/>
</dbReference>
<dbReference type="PROSITE" id="PS00893">
    <property type="entry name" value="NUDIX_BOX"/>
    <property type="match status" value="1"/>
</dbReference>
<keyword evidence="3 4" id="KW-0378">Hydrolase</keyword>
<dbReference type="NCBIfam" id="NF001937">
    <property type="entry name" value="PRK00714.1-4"/>
    <property type="match status" value="1"/>
</dbReference>
<evidence type="ECO:0000256" key="3">
    <source>
        <dbReference type="ARBA" id="ARBA00022801"/>
    </source>
</evidence>
<sequence>MIDQDGFRENVGIILCNPNNKVLWARRIKEQAWQFPQGGVKKNETPEEAAYRELEEEIGIKQNHTEIIGCTRNWLHYRLPQHFIRYGNKPLCIGQKQIWYLFRFIGQHQDVQLNFSNVPEFDYWRWVNYWHPLNEIVYFKRKVYHRALNELAPLIFPDYRPFRPRRHYRSLYKYNKR</sequence>
<evidence type="ECO:0000256" key="4">
    <source>
        <dbReference type="HAMAP-Rule" id="MF_00298"/>
    </source>
</evidence>
<dbReference type="EC" id="3.6.1.-" evidence="4"/>
<comment type="similarity">
    <text evidence="4">Belongs to the Nudix hydrolase family. RppH subfamily.</text>
</comment>
<dbReference type="GO" id="GO:0006402">
    <property type="term" value="P:mRNA catabolic process"/>
    <property type="evidence" value="ECO:0007669"/>
    <property type="project" value="TreeGrafter"/>
</dbReference>
<name>A0A7G1QBQ4_9GAMM</name>
<proteinExistence type="inferred from homology"/>
<dbReference type="AlphaFoldDB" id="A0A7G1QBQ4"/>
<keyword evidence="7" id="KW-1185">Reference proteome</keyword>
<dbReference type="PANTHER" id="PTHR23114">
    <property type="entry name" value="M7GPPPN-MRNA HYDROLASE"/>
    <property type="match status" value="1"/>
</dbReference>
<dbReference type="InterPro" id="IPR000086">
    <property type="entry name" value="NUDIX_hydrolase_dom"/>
</dbReference>
<reference evidence="6 7" key="1">
    <citation type="submission" date="2020-03" db="EMBL/GenBank/DDBJ databases">
        <authorList>
            <person name="Picone N."/>
        </authorList>
    </citation>
    <scope>NUCLEOTIDE SEQUENCE [LARGE SCALE GENOMIC DNA]</scope>
    <source>
        <strain evidence="6">NSCAC1</strain>
    </source>
</reference>
<dbReference type="GO" id="GO:0005737">
    <property type="term" value="C:cytoplasm"/>
    <property type="evidence" value="ECO:0007669"/>
    <property type="project" value="TreeGrafter"/>
</dbReference>
<dbReference type="Pfam" id="PF00293">
    <property type="entry name" value="NUDIX"/>
    <property type="match status" value="1"/>
</dbReference>
<dbReference type="CDD" id="cd03671">
    <property type="entry name" value="NUDIX_Ap4A_hydrolase_plant_like"/>
    <property type="match status" value="1"/>
</dbReference>
<comment type="cofactor">
    <cofactor evidence="1">
        <name>Mn(2+)</name>
        <dbReference type="ChEBI" id="CHEBI:29035"/>
    </cofactor>
</comment>
<evidence type="ECO:0000313" key="6">
    <source>
        <dbReference type="EMBL" id="CAB1276817.1"/>
    </source>
</evidence>
<accession>A0A7G1QBQ4</accession>
<comment type="cofactor">
    <cofactor evidence="2">
        <name>Mg(2+)</name>
        <dbReference type="ChEBI" id="CHEBI:18420"/>
    </cofactor>
</comment>
<evidence type="ECO:0000259" key="5">
    <source>
        <dbReference type="PROSITE" id="PS51462"/>
    </source>
</evidence>
<dbReference type="KEGG" id="ntg:NSCAC_1361"/>
<evidence type="ECO:0000313" key="7">
    <source>
        <dbReference type="Proteomes" id="UP000516072"/>
    </source>
</evidence>
<dbReference type="EMBL" id="LR778175">
    <property type="protein sequence ID" value="CAB1276817.1"/>
    <property type="molecule type" value="Genomic_DNA"/>
</dbReference>
<dbReference type="SUPFAM" id="SSF55811">
    <property type="entry name" value="Nudix"/>
    <property type="match status" value="1"/>
</dbReference>
<dbReference type="Proteomes" id="UP000516072">
    <property type="component" value="Chromosome"/>
</dbReference>
<dbReference type="InterPro" id="IPR015797">
    <property type="entry name" value="NUDIX_hydrolase-like_dom_sf"/>
</dbReference>
<dbReference type="InterPro" id="IPR022927">
    <property type="entry name" value="RppH"/>
</dbReference>
<dbReference type="InterPro" id="IPR020476">
    <property type="entry name" value="Nudix_hydrolase"/>
</dbReference>
<gene>
    <name evidence="4 6" type="primary">rppH</name>
    <name evidence="4" type="synonym">nudH</name>
    <name evidence="6" type="ORF">NSCAC_1361</name>
</gene>
<dbReference type="NCBIfam" id="NF001938">
    <property type="entry name" value="PRK00714.1-5"/>
    <property type="match status" value="1"/>
</dbReference>
<comment type="function">
    <text evidence="4">Accelerates the degradation of transcripts by removing pyrophosphate from the 5'-end of triphosphorylated RNA, leading to a more labile monophosphorylated state that can stimulate subsequent ribonuclease cleavage.</text>
</comment>